<dbReference type="AlphaFoldDB" id="A0A1Q8SQX4"/>
<gene>
    <name evidence="1" type="ORF">BTW07_12695</name>
</gene>
<dbReference type="OrthoDB" id="6167425at2"/>
<name>A0A1Q8SQX4_9GAMM</name>
<reference evidence="1 2" key="1">
    <citation type="submission" date="2016-12" db="EMBL/GenBank/DDBJ databases">
        <title>Draft genome sequences of strains Salinicola socius SMB35, Salinicola sp. MH3R3-1 and Chromohalobacter sp. SMB17 from the Verkhnekamsk potash mining region of Russia.</title>
        <authorList>
            <person name="Mavrodi D.V."/>
            <person name="Olsson B.E."/>
            <person name="Korsakova E.S."/>
            <person name="Pyankova A."/>
            <person name="Mavrodi O.V."/>
            <person name="Plotnikova E.G."/>
        </authorList>
    </citation>
    <scope>NUCLEOTIDE SEQUENCE [LARGE SCALE GENOMIC DNA]</scope>
    <source>
        <strain evidence="1 2">SMB35</strain>
    </source>
</reference>
<organism evidence="1 2">
    <name type="scientific">Salinicola socius</name>
    <dbReference type="NCBI Taxonomy" id="404433"/>
    <lineage>
        <taxon>Bacteria</taxon>
        <taxon>Pseudomonadati</taxon>
        <taxon>Pseudomonadota</taxon>
        <taxon>Gammaproteobacteria</taxon>
        <taxon>Oceanospirillales</taxon>
        <taxon>Halomonadaceae</taxon>
        <taxon>Salinicola</taxon>
    </lineage>
</organism>
<protein>
    <submittedName>
        <fullName evidence="1">Uncharacterized protein</fullName>
    </submittedName>
</protein>
<dbReference type="EMBL" id="MSDO01000019">
    <property type="protein sequence ID" value="OLO03831.1"/>
    <property type="molecule type" value="Genomic_DNA"/>
</dbReference>
<comment type="caution">
    <text evidence="1">The sequence shown here is derived from an EMBL/GenBank/DDBJ whole genome shotgun (WGS) entry which is preliminary data.</text>
</comment>
<dbReference type="Proteomes" id="UP000186878">
    <property type="component" value="Unassembled WGS sequence"/>
</dbReference>
<keyword evidence="2" id="KW-1185">Reference proteome</keyword>
<evidence type="ECO:0000313" key="1">
    <source>
        <dbReference type="EMBL" id="OLO03831.1"/>
    </source>
</evidence>
<evidence type="ECO:0000313" key="2">
    <source>
        <dbReference type="Proteomes" id="UP000186878"/>
    </source>
</evidence>
<accession>A0A1Q8SQX4</accession>
<proteinExistence type="predicted"/>
<sequence>MSSERSQLYYTCVFLQVSFQAITHSVLANTEQTSRCWLDARTLEMLLDELKRCRQNASPFREVHSSLDQATYHCGLLMAQCPGALDRHLCRHHLEAISAPLGQAVRSLATASAQSNRTSSSARGFRHWFGH</sequence>